<dbReference type="PANTHER" id="PTHR46365">
    <property type="entry name" value="COPPER TRANSPORT PROTEIN ATOX1"/>
    <property type="match status" value="1"/>
</dbReference>
<keyword evidence="2" id="KW-0479">Metal-binding</keyword>
<sequence>ASQKHEFKVEMECEKCSATVAKALGKLEDTKFEIDQPNNLVWIESDKDVKVLEDALRKTGKSFTYNGTK</sequence>
<evidence type="ECO:0000256" key="3">
    <source>
        <dbReference type="ARBA" id="ARBA00022796"/>
    </source>
</evidence>
<dbReference type="GO" id="GO:0046872">
    <property type="term" value="F:metal ion binding"/>
    <property type="evidence" value="ECO:0007669"/>
    <property type="project" value="UniProtKB-KW"/>
</dbReference>
<gene>
    <name evidence="13" type="primary">atox1</name>
</gene>
<dbReference type="GO" id="GO:0005829">
    <property type="term" value="C:cytosol"/>
    <property type="evidence" value="ECO:0007669"/>
    <property type="project" value="TreeGrafter"/>
</dbReference>
<dbReference type="InterPro" id="IPR006121">
    <property type="entry name" value="HMA_dom"/>
</dbReference>
<evidence type="ECO:0000313" key="13">
    <source>
        <dbReference type="Ensembl" id="ENSNFUP00015000633.1"/>
    </source>
</evidence>
<comment type="similarity">
    <text evidence="8">Belongs to the ATX1 family.</text>
</comment>
<protein>
    <recommendedName>
        <fullName evidence="9">Copper transport protein ATOX1</fullName>
    </recommendedName>
    <alternativeName>
        <fullName evidence="10">Metal transport protein ATX1</fullName>
    </alternativeName>
</protein>
<proteinExistence type="inferred from homology"/>
<evidence type="ECO:0000256" key="2">
    <source>
        <dbReference type="ARBA" id="ARBA00022723"/>
    </source>
</evidence>
<reference evidence="13" key="2">
    <citation type="submission" date="2025-08" db="UniProtKB">
        <authorList>
            <consortium name="Ensembl"/>
        </authorList>
    </citation>
    <scope>IDENTIFICATION</scope>
</reference>
<evidence type="ECO:0000256" key="8">
    <source>
        <dbReference type="ARBA" id="ARBA00038171"/>
    </source>
</evidence>
<evidence type="ECO:0000256" key="11">
    <source>
        <dbReference type="ARBA" id="ARBA00046351"/>
    </source>
</evidence>
<dbReference type="Gene3D" id="3.30.70.100">
    <property type="match status" value="1"/>
</dbReference>
<dbReference type="SUPFAM" id="SSF55008">
    <property type="entry name" value="HMA, heavy metal-associated domain"/>
    <property type="match status" value="1"/>
</dbReference>
<keyword evidence="14" id="KW-1185">Reference proteome</keyword>
<dbReference type="GO" id="GO:0016531">
    <property type="term" value="F:copper chaperone activity"/>
    <property type="evidence" value="ECO:0007669"/>
    <property type="project" value="TreeGrafter"/>
</dbReference>
<evidence type="ECO:0000256" key="10">
    <source>
        <dbReference type="ARBA" id="ARBA00043201"/>
    </source>
</evidence>
<keyword evidence="5" id="KW-0406">Ion transport</keyword>
<dbReference type="AlphaFoldDB" id="A0A8C6K9Q1"/>
<evidence type="ECO:0000256" key="5">
    <source>
        <dbReference type="ARBA" id="ARBA00023065"/>
    </source>
</evidence>
<keyword evidence="6" id="KW-0143">Chaperone</keyword>
<evidence type="ECO:0000256" key="6">
    <source>
        <dbReference type="ARBA" id="ARBA00023186"/>
    </source>
</evidence>
<dbReference type="InterPro" id="IPR051881">
    <property type="entry name" value="Copper_transport_ATOX1-like"/>
</dbReference>
<feature type="domain" description="HMA" evidence="12">
    <location>
        <begin position="2"/>
        <end position="64"/>
    </location>
</feature>
<dbReference type="InterPro" id="IPR036163">
    <property type="entry name" value="HMA_dom_sf"/>
</dbReference>
<name>A0A8C6K9Q1_NOTFU</name>
<dbReference type="GO" id="GO:0006825">
    <property type="term" value="P:copper ion transport"/>
    <property type="evidence" value="ECO:0007669"/>
    <property type="project" value="UniProtKB-KW"/>
</dbReference>
<dbReference type="PROSITE" id="PS50846">
    <property type="entry name" value="HMA_2"/>
    <property type="match status" value="1"/>
</dbReference>
<evidence type="ECO:0000256" key="1">
    <source>
        <dbReference type="ARBA" id="ARBA00022448"/>
    </source>
</evidence>
<organism evidence="13 14">
    <name type="scientific">Nothobranchius furzeri</name>
    <name type="common">Turquoise killifish</name>
    <dbReference type="NCBI Taxonomy" id="105023"/>
    <lineage>
        <taxon>Eukaryota</taxon>
        <taxon>Metazoa</taxon>
        <taxon>Chordata</taxon>
        <taxon>Craniata</taxon>
        <taxon>Vertebrata</taxon>
        <taxon>Euteleostomi</taxon>
        <taxon>Actinopterygii</taxon>
        <taxon>Neopterygii</taxon>
        <taxon>Teleostei</taxon>
        <taxon>Neoteleostei</taxon>
        <taxon>Acanthomorphata</taxon>
        <taxon>Ovalentaria</taxon>
        <taxon>Atherinomorphae</taxon>
        <taxon>Cyprinodontiformes</taxon>
        <taxon>Nothobranchiidae</taxon>
        <taxon>Nothobranchius</taxon>
    </lineage>
</organism>
<dbReference type="CDD" id="cd00371">
    <property type="entry name" value="HMA"/>
    <property type="match status" value="1"/>
</dbReference>
<evidence type="ECO:0000256" key="7">
    <source>
        <dbReference type="ARBA" id="ARBA00037651"/>
    </source>
</evidence>
<evidence type="ECO:0000313" key="14">
    <source>
        <dbReference type="Proteomes" id="UP000694548"/>
    </source>
</evidence>
<dbReference type="PANTHER" id="PTHR46365:SF1">
    <property type="entry name" value="COPPER TRANSPORT PROTEIN ATOX1"/>
    <property type="match status" value="1"/>
</dbReference>
<reference evidence="13" key="3">
    <citation type="submission" date="2025-09" db="UniProtKB">
        <authorList>
            <consortium name="Ensembl"/>
        </authorList>
    </citation>
    <scope>IDENTIFICATION</scope>
</reference>
<keyword evidence="4" id="KW-0186">Copper</keyword>
<evidence type="ECO:0000259" key="12">
    <source>
        <dbReference type="PROSITE" id="PS50846"/>
    </source>
</evidence>
<evidence type="ECO:0000256" key="9">
    <source>
        <dbReference type="ARBA" id="ARBA00040962"/>
    </source>
</evidence>
<dbReference type="Ensembl" id="ENSNFUT00015000711.1">
    <property type="protein sequence ID" value="ENSNFUP00015000633.1"/>
    <property type="gene ID" value="ENSNFUG00015000428.1"/>
</dbReference>
<keyword evidence="3" id="KW-0187">Copper transport</keyword>
<keyword evidence="1" id="KW-0813">Transport</keyword>
<evidence type="ECO:0000256" key="4">
    <source>
        <dbReference type="ARBA" id="ARBA00023008"/>
    </source>
</evidence>
<dbReference type="Pfam" id="PF00403">
    <property type="entry name" value="HMA"/>
    <property type="match status" value="1"/>
</dbReference>
<accession>A0A8C6K9Q1</accession>
<comment type="function">
    <text evidence="7">Binds and deliver cytosolic copper to the copper ATPase proteins. May be important in cellular antioxidant defense.</text>
</comment>
<reference evidence="13" key="1">
    <citation type="submission" date="2014-08" db="EMBL/GenBank/DDBJ databases">
        <authorList>
            <person name="Senf B."/>
            <person name="Petzold A."/>
            <person name="Downie B.R."/>
            <person name="Koch P."/>
            <person name="Platzer M."/>
        </authorList>
    </citation>
    <scope>NUCLEOTIDE SEQUENCE [LARGE SCALE GENOMIC DNA]</scope>
    <source>
        <strain evidence="13">GRZ</strain>
    </source>
</reference>
<comment type="subunit">
    <text evidence="11">Homodimer. Interacts with ATP7B. Interacts with ATP7A. Interacts (via dimer form) with SLC31A1 (via C-terminal domain); this interaction improves ATOX1 stability and controls intracellular Cu(I) levels.</text>
</comment>
<dbReference type="Proteomes" id="UP000694548">
    <property type="component" value="Chromosome sgr01"/>
</dbReference>